<comment type="caution">
    <text evidence="1">The sequence shown here is derived from an EMBL/GenBank/DDBJ whole genome shotgun (WGS) entry which is preliminary data.</text>
</comment>
<organism evidence="1 2">
    <name type="scientific">Catellatospora chokoriensis</name>
    <dbReference type="NCBI Taxonomy" id="310353"/>
    <lineage>
        <taxon>Bacteria</taxon>
        <taxon>Bacillati</taxon>
        <taxon>Actinomycetota</taxon>
        <taxon>Actinomycetes</taxon>
        <taxon>Micromonosporales</taxon>
        <taxon>Micromonosporaceae</taxon>
        <taxon>Catellatospora</taxon>
    </lineage>
</organism>
<dbReference type="AlphaFoldDB" id="A0A8J3K0X5"/>
<accession>A0A8J3K0X5</accession>
<reference evidence="1 2" key="1">
    <citation type="submission" date="2021-01" db="EMBL/GenBank/DDBJ databases">
        <title>Whole genome shotgun sequence of Catellatospora chokoriensis NBRC 107358.</title>
        <authorList>
            <person name="Komaki H."/>
            <person name="Tamura T."/>
        </authorList>
    </citation>
    <scope>NUCLEOTIDE SEQUENCE [LARGE SCALE GENOMIC DNA]</scope>
    <source>
        <strain evidence="1 2">NBRC 107358</strain>
    </source>
</reference>
<dbReference type="EMBL" id="BONG01000023">
    <property type="protein sequence ID" value="GIF90442.1"/>
    <property type="molecule type" value="Genomic_DNA"/>
</dbReference>
<gene>
    <name evidence="1" type="ORF">Cch02nite_38860</name>
</gene>
<evidence type="ECO:0000313" key="2">
    <source>
        <dbReference type="Proteomes" id="UP000619293"/>
    </source>
</evidence>
<protein>
    <submittedName>
        <fullName evidence="1">Uncharacterized protein</fullName>
    </submittedName>
</protein>
<proteinExistence type="predicted"/>
<dbReference type="RefSeq" id="WP_191842595.1">
    <property type="nucleotide sequence ID" value="NZ_BAAALB010000024.1"/>
</dbReference>
<sequence>MNSNEPRTRLTESARQKAADAVREALRRVDEQVDAMTDDYVESRLTALLAEAGVSRRSAFDAAELDLVRIVWEAELAAASTGVRGEDQHGTHARFELPDEAFEQLHGRVREDYDPPVKINVALDVVTSTITVSLVVAGSIADNVHRVTALVRTSEAGTITVPVAIDRTDAMLVGAAELDRSTGMILTPAIVAEVSRDGR</sequence>
<dbReference type="Proteomes" id="UP000619293">
    <property type="component" value="Unassembled WGS sequence"/>
</dbReference>
<evidence type="ECO:0000313" key="1">
    <source>
        <dbReference type="EMBL" id="GIF90442.1"/>
    </source>
</evidence>
<keyword evidence="2" id="KW-1185">Reference proteome</keyword>
<name>A0A8J3K0X5_9ACTN</name>